<keyword evidence="1" id="KW-0677">Repeat</keyword>
<dbReference type="PANTHER" id="PTHR47942:SF63">
    <property type="entry name" value="PENTATRICOPEPTIDE REPEAT-CONTAINING PROTEIN"/>
    <property type="match status" value="1"/>
</dbReference>
<feature type="region of interest" description="Disordered" evidence="3">
    <location>
        <begin position="58"/>
        <end position="86"/>
    </location>
</feature>
<dbReference type="InterPro" id="IPR011990">
    <property type="entry name" value="TPR-like_helical_dom_sf"/>
</dbReference>
<evidence type="ECO:0000256" key="1">
    <source>
        <dbReference type="ARBA" id="ARBA00022737"/>
    </source>
</evidence>
<feature type="compositionally biased region" description="Acidic residues" evidence="3">
    <location>
        <begin position="16"/>
        <end position="30"/>
    </location>
</feature>
<dbReference type="Gene3D" id="1.25.40.10">
    <property type="entry name" value="Tetratricopeptide repeat domain"/>
    <property type="match status" value="2"/>
</dbReference>
<protein>
    <recommendedName>
        <fullName evidence="6">Pentacotripeptide-repeat region of PRORP domain-containing protein</fullName>
    </recommendedName>
</protein>
<evidence type="ECO:0000313" key="5">
    <source>
        <dbReference type="Proteomes" id="UP001530315"/>
    </source>
</evidence>
<dbReference type="AlphaFoldDB" id="A0ABD3PNL1"/>
<dbReference type="InterPro" id="IPR002885">
    <property type="entry name" value="PPR_rpt"/>
</dbReference>
<name>A0ABD3PNL1_9STRA</name>
<dbReference type="NCBIfam" id="TIGR00756">
    <property type="entry name" value="PPR"/>
    <property type="match status" value="1"/>
</dbReference>
<evidence type="ECO:0000256" key="2">
    <source>
        <dbReference type="PROSITE-ProRule" id="PRU00708"/>
    </source>
</evidence>
<reference evidence="4 5" key="1">
    <citation type="submission" date="2024-10" db="EMBL/GenBank/DDBJ databases">
        <title>Updated reference genomes for cyclostephanoid diatoms.</title>
        <authorList>
            <person name="Roberts W.R."/>
            <person name="Alverson A.J."/>
        </authorList>
    </citation>
    <scope>NUCLEOTIDE SEQUENCE [LARGE SCALE GENOMIC DNA]</scope>
    <source>
        <strain evidence="4 5">AJA276-08</strain>
    </source>
</reference>
<dbReference type="Pfam" id="PF13812">
    <property type="entry name" value="PPR_3"/>
    <property type="match status" value="1"/>
</dbReference>
<gene>
    <name evidence="4" type="ORF">ACHAW5_006528</name>
</gene>
<feature type="repeat" description="PPR" evidence="2">
    <location>
        <begin position="327"/>
        <end position="357"/>
    </location>
</feature>
<keyword evidence="5" id="KW-1185">Reference proteome</keyword>
<feature type="region of interest" description="Disordered" evidence="3">
    <location>
        <begin position="16"/>
        <end position="41"/>
    </location>
</feature>
<dbReference type="InterPro" id="IPR051222">
    <property type="entry name" value="PPR/CCM1_RNA-binding"/>
</dbReference>
<dbReference type="Pfam" id="PF13041">
    <property type="entry name" value="PPR_2"/>
    <property type="match status" value="1"/>
</dbReference>
<evidence type="ECO:0000256" key="3">
    <source>
        <dbReference type="SAM" id="MobiDB-lite"/>
    </source>
</evidence>
<dbReference type="Proteomes" id="UP001530315">
    <property type="component" value="Unassembled WGS sequence"/>
</dbReference>
<dbReference type="PANTHER" id="PTHR47942">
    <property type="entry name" value="TETRATRICOPEPTIDE REPEAT (TPR)-LIKE SUPERFAMILY PROTEIN-RELATED"/>
    <property type="match status" value="1"/>
</dbReference>
<dbReference type="EMBL" id="JALLAZ020000675">
    <property type="protein sequence ID" value="KAL3789598.1"/>
    <property type="molecule type" value="Genomic_DNA"/>
</dbReference>
<accession>A0ABD3PNL1</accession>
<evidence type="ECO:0000313" key="4">
    <source>
        <dbReference type="EMBL" id="KAL3789598.1"/>
    </source>
</evidence>
<comment type="caution">
    <text evidence="4">The sequence shown here is derived from an EMBL/GenBank/DDBJ whole genome shotgun (WGS) entry which is preliminary data.</text>
</comment>
<organism evidence="4 5">
    <name type="scientific">Stephanodiscus triporus</name>
    <dbReference type="NCBI Taxonomy" id="2934178"/>
    <lineage>
        <taxon>Eukaryota</taxon>
        <taxon>Sar</taxon>
        <taxon>Stramenopiles</taxon>
        <taxon>Ochrophyta</taxon>
        <taxon>Bacillariophyta</taxon>
        <taxon>Coscinodiscophyceae</taxon>
        <taxon>Thalassiosirophycidae</taxon>
        <taxon>Stephanodiscales</taxon>
        <taxon>Stephanodiscaceae</taxon>
        <taxon>Stephanodiscus</taxon>
    </lineage>
</organism>
<proteinExistence type="predicted"/>
<dbReference type="PROSITE" id="PS51375">
    <property type="entry name" value="PPR"/>
    <property type="match status" value="1"/>
</dbReference>
<sequence length="466" mass="51141">MLDFVRGYCRDLLDDDDDDDEDYDNDENDDEDRRRRRRRRRRRDDAIVRAYATAISSIAGPPRRGRGTTGCAGGSSSSSSSRSYYSSTEEKKYRTGKFLLSLVDEMEVECRVRPNSYVLSAVLLGVDDASESMNILDEFERRYGGYDDDDVVVVTVEVYNVAISRCLRGMREHGWQKALSILGRMRRAGPEPNEMTYSHVIGACASGGQSNVAFSLLDEVRRSCRLRDDGDGDGDGVRPPAITAGLYLPLLRACADSGDHARVGSIVDMMREDSLAVSTEIINSYLLSLARGGLHARASSVLDGMIADGPSSSSSSSTTALPRCRPDVVSYNTVLLAHANAGDYDGARDLLDRMASGDRGDVRPDVASYNTVISCACPLDALSLIREMRLTRRNRDGVVMPNSVTYVNAIVRCRKATIDGDDPDSAFEIALHLLDMAREEDDGGGIDINVFVYSASIWMDKADPLI</sequence>
<evidence type="ECO:0008006" key="6">
    <source>
        <dbReference type="Google" id="ProtNLM"/>
    </source>
</evidence>
<feature type="compositionally biased region" description="Low complexity" evidence="3">
    <location>
        <begin position="74"/>
        <end position="86"/>
    </location>
</feature>